<name>A0AAV4GSN9_9GAST</name>
<dbReference type="PANTHER" id="PTHR46670:SF3">
    <property type="entry name" value="ENDONUCLEASE_EXONUCLEASE_PHOSPHATASE DOMAIN-CONTAINING PROTEIN"/>
    <property type="match status" value="1"/>
</dbReference>
<keyword evidence="2" id="KW-1185">Reference proteome</keyword>
<comment type="caution">
    <text evidence="1">The sequence shown here is derived from an EMBL/GenBank/DDBJ whole genome shotgun (WGS) entry which is preliminary data.</text>
</comment>
<dbReference type="Proteomes" id="UP000762676">
    <property type="component" value="Unassembled WGS sequence"/>
</dbReference>
<sequence>MYKRGKRGAARKQKKIGIIVDIFYWVITENEEIIKDLQVTDKCVSDRFVVTFQLDLQKSPPKKRTVVARSKDIGHAKLSTDLSSKVQEITIDSACDKVEAFNAIMTNILDKHTPLKTRTVTDKPAAPWMTATIKEAKVERRRAERTWGAAKLTVHRDSLKQCNSKIRNFI</sequence>
<reference evidence="1 2" key="1">
    <citation type="journal article" date="2021" name="Elife">
        <title>Chloroplast acquisition without the gene transfer in kleptoplastic sea slugs, Plakobranchus ocellatus.</title>
        <authorList>
            <person name="Maeda T."/>
            <person name="Takahashi S."/>
            <person name="Yoshida T."/>
            <person name="Shimamura S."/>
            <person name="Takaki Y."/>
            <person name="Nagai Y."/>
            <person name="Toyoda A."/>
            <person name="Suzuki Y."/>
            <person name="Arimoto A."/>
            <person name="Ishii H."/>
            <person name="Satoh N."/>
            <person name="Nishiyama T."/>
            <person name="Hasebe M."/>
            <person name="Maruyama T."/>
            <person name="Minagawa J."/>
            <person name="Obokata J."/>
            <person name="Shigenobu S."/>
        </authorList>
    </citation>
    <scope>NUCLEOTIDE SEQUENCE [LARGE SCALE GENOMIC DNA]</scope>
</reference>
<evidence type="ECO:0000313" key="1">
    <source>
        <dbReference type="EMBL" id="GFR87918.1"/>
    </source>
</evidence>
<gene>
    <name evidence="1" type="ORF">ElyMa_006088600</name>
</gene>
<dbReference type="PANTHER" id="PTHR46670">
    <property type="entry name" value="ENDO/EXONUCLEASE/PHOSPHATASE DOMAIN-CONTAINING PROTEIN"/>
    <property type="match status" value="1"/>
</dbReference>
<evidence type="ECO:0000313" key="2">
    <source>
        <dbReference type="Proteomes" id="UP000762676"/>
    </source>
</evidence>
<dbReference type="EMBL" id="BMAT01012202">
    <property type="protein sequence ID" value="GFR87918.1"/>
    <property type="molecule type" value="Genomic_DNA"/>
</dbReference>
<accession>A0AAV4GSN9</accession>
<protein>
    <submittedName>
        <fullName evidence="1">Uncharacterized protein</fullName>
    </submittedName>
</protein>
<organism evidence="1 2">
    <name type="scientific">Elysia marginata</name>
    <dbReference type="NCBI Taxonomy" id="1093978"/>
    <lineage>
        <taxon>Eukaryota</taxon>
        <taxon>Metazoa</taxon>
        <taxon>Spiralia</taxon>
        <taxon>Lophotrochozoa</taxon>
        <taxon>Mollusca</taxon>
        <taxon>Gastropoda</taxon>
        <taxon>Heterobranchia</taxon>
        <taxon>Euthyneura</taxon>
        <taxon>Panpulmonata</taxon>
        <taxon>Sacoglossa</taxon>
        <taxon>Placobranchoidea</taxon>
        <taxon>Plakobranchidae</taxon>
        <taxon>Elysia</taxon>
    </lineage>
</organism>
<proteinExistence type="predicted"/>
<dbReference type="AlphaFoldDB" id="A0AAV4GSN9"/>